<dbReference type="Pfam" id="PF23598">
    <property type="entry name" value="LRR_14"/>
    <property type="match status" value="1"/>
</dbReference>
<dbReference type="Gene3D" id="3.80.10.10">
    <property type="entry name" value="Ribonuclease Inhibitor"/>
    <property type="match status" value="3"/>
</dbReference>
<name>A0A8J5F2V3_ZINOF</name>
<feature type="transmembrane region" description="Helical" evidence="2">
    <location>
        <begin position="92"/>
        <end position="119"/>
    </location>
</feature>
<dbReference type="InterPro" id="IPR032675">
    <property type="entry name" value="LRR_dom_sf"/>
</dbReference>
<dbReference type="PANTHER" id="PTHR36766:SF30">
    <property type="entry name" value="TIR-NBS TYPE DISEASE RESISTANCE PROTEIN-RELATED"/>
    <property type="match status" value="1"/>
</dbReference>
<protein>
    <recommendedName>
        <fullName evidence="7">NB-ARC domain-containing protein</fullName>
    </recommendedName>
</protein>
<dbReference type="InterPro" id="IPR002182">
    <property type="entry name" value="NB-ARC"/>
</dbReference>
<dbReference type="SUPFAM" id="SSF52540">
    <property type="entry name" value="P-loop containing nucleoside triphosphate hydrolases"/>
    <property type="match status" value="1"/>
</dbReference>
<dbReference type="Pfam" id="PF00931">
    <property type="entry name" value="NB-ARC"/>
    <property type="match status" value="1"/>
</dbReference>
<reference evidence="5 6" key="1">
    <citation type="submission" date="2020-08" db="EMBL/GenBank/DDBJ databases">
        <title>Plant Genome Project.</title>
        <authorList>
            <person name="Zhang R.-G."/>
        </authorList>
    </citation>
    <scope>NUCLEOTIDE SEQUENCE [LARGE SCALE GENOMIC DNA]</scope>
    <source>
        <tissue evidence="5">Rhizome</tissue>
    </source>
</reference>
<comment type="caution">
    <text evidence="5">The sequence shown here is derived from an EMBL/GenBank/DDBJ whole genome shotgun (WGS) entry which is preliminary data.</text>
</comment>
<evidence type="ECO:0000259" key="4">
    <source>
        <dbReference type="Pfam" id="PF23598"/>
    </source>
</evidence>
<keyword evidence="6" id="KW-1185">Reference proteome</keyword>
<keyword evidence="2" id="KW-1133">Transmembrane helix</keyword>
<keyword evidence="2" id="KW-0472">Membrane</keyword>
<gene>
    <name evidence="5" type="ORF">ZIOFF_063998</name>
</gene>
<accession>A0A8J5F2V3</accession>
<evidence type="ECO:0000313" key="6">
    <source>
        <dbReference type="Proteomes" id="UP000734854"/>
    </source>
</evidence>
<feature type="domain" description="Disease resistance R13L4/SHOC-2-like LRR" evidence="4">
    <location>
        <begin position="688"/>
        <end position="1005"/>
    </location>
</feature>
<dbReference type="GO" id="GO:0006952">
    <property type="term" value="P:defense response"/>
    <property type="evidence" value="ECO:0007669"/>
    <property type="project" value="UniProtKB-KW"/>
</dbReference>
<dbReference type="InterPro" id="IPR055414">
    <property type="entry name" value="LRR_R13L4/SHOC2-like"/>
</dbReference>
<keyword evidence="1" id="KW-0677">Repeat</keyword>
<evidence type="ECO:0008006" key="7">
    <source>
        <dbReference type="Google" id="ProtNLM"/>
    </source>
</evidence>
<dbReference type="EMBL" id="JACMSC010000017">
    <property type="protein sequence ID" value="KAG6480498.1"/>
    <property type="molecule type" value="Genomic_DNA"/>
</dbReference>
<evidence type="ECO:0000313" key="5">
    <source>
        <dbReference type="EMBL" id="KAG6480498.1"/>
    </source>
</evidence>
<proteinExistence type="predicted"/>
<dbReference type="PRINTS" id="PR00364">
    <property type="entry name" value="DISEASERSIST"/>
</dbReference>
<keyword evidence="2" id="KW-0812">Transmembrane</keyword>
<dbReference type="Gene3D" id="3.40.50.300">
    <property type="entry name" value="P-loop containing nucleotide triphosphate hydrolases"/>
    <property type="match status" value="1"/>
</dbReference>
<sequence length="1398" mass="161816">MSMAIASQLRHIAMKILSTPEMVEQGKAFRISNHLEMIRDNLWAINSFLMDGALRIQKEPDVAKWMQVDQDRSTVAGANFDHVSAEWLLMGWLLMGWLLAGWLLAGRLLVCPLLAIWLLPSWFSGKLVFRQDVGVTLEDVDSLLKRILDCWEPNDENEGKKKRKMSNFLHVSINNNIQSTNNCRSILLELKETACLLNYLVKRGTTLGLWVEMMDSMDPSHDDYATILSEEVIGREDEDQIIDLLQQQQCDEDGNAPFIIAIDGSKYSGKTTLARKIYHHPWVRQHFQHRIWLDASSFRDFNSSMIAKEIARLLSQKPCTNVDCWPFINEHLGGDRYLLIFDDVYVSDVLKYKWEELMLNLLHCGAPGSKVILAGYTFYEYIREFNIKEYKLKQLPKDAWVRILLRYAISVRPIKGNNNIHKEKASPAVTDILIPLAKKFIQDYDSGYCLGAKCMGLMFRWRDKSQWGELANQWFNIEHLRKYFLWVHRQYWSIEDTRSSLYKLLFEGSEDDSYDEDVLYMLIAEGTLTNTRLKRNLQIMSFEFDLDQCFFRMKVGEDSSIPPQCRHLHLLINSKNILKSKKAIEVAGVANKLRTLILHRKEKKGHIYQIETKKLEGLFLNLTCLCTLHMRAIMIQDLPSTVSTLHCLRYLNLAENKIETLPESLCNLSNLCALILSLCKELKELPRQIHKLRKLQILKLSCCLRIQKLPESITRLVNLKELDVGGCCWLSKLPDDLSNLKNLMQLNMHGCASLTRMPSGIRQLTNLEVLLGYDAMDGLGNVMLSELQALTNLESLHIQHLERLISATEEEKDITELTILQENQHLNELMLHWEWWNDMVAEETFEPTLQLTQGFHRNLEELKVLRIISYMSIKLPSWLIRDRDSVLNKLTIVHLVNLRRCERLPALGLLPKLEEIVISGFDLVRVIDDDFYGKDREVPFYGLKRLTFSEMPMLEKWDLPIYFKRRLRWIKANAKIEALAKADDKGLLNAMVRVKAEAWAEAWAEAKARAWAEAKARAWVEARIETEAKAWDRAWDRAWDWAQTHAWQQAWGRARAWDRAQALARARASARARAKDRGETWAQIRDWAEAKAPSKAWNQAYVPPHLRAEFRARAESKAEAWARAEAEAKVRAEVKAQVRAKEWAWTRVLAYSASTRAKAKVGDDYFVRPAKVETNYFTSLIEAEAKANYFARWIEADYFVKLVELTLIQCPKLREFHLSFPTSSKLKLKLWLSNEMLMPTFKFNDWSEFWRICRLQLFGCQELRSLPDGLKKITDLEELAIINCNKLEALPIWLEQSSLNSLCVSGCSALSFIPEGLKVKGRLRNLIVEACSKLQNLVRCTIHAHLHKGNWRVTAVALAFADTLLRVNIEYVLPEGSHWRPTHSLCPDNCILILLEHN</sequence>
<dbReference type="InterPro" id="IPR027417">
    <property type="entry name" value="P-loop_NTPase"/>
</dbReference>
<dbReference type="SUPFAM" id="SSF52058">
    <property type="entry name" value="L domain-like"/>
    <property type="match status" value="2"/>
</dbReference>
<dbReference type="Proteomes" id="UP000734854">
    <property type="component" value="Unassembled WGS sequence"/>
</dbReference>
<dbReference type="InterPro" id="IPR001611">
    <property type="entry name" value="Leu-rich_rpt"/>
</dbReference>
<evidence type="ECO:0000256" key="1">
    <source>
        <dbReference type="ARBA" id="ARBA00022737"/>
    </source>
</evidence>
<organism evidence="5 6">
    <name type="scientific">Zingiber officinale</name>
    <name type="common">Ginger</name>
    <name type="synonym">Amomum zingiber</name>
    <dbReference type="NCBI Taxonomy" id="94328"/>
    <lineage>
        <taxon>Eukaryota</taxon>
        <taxon>Viridiplantae</taxon>
        <taxon>Streptophyta</taxon>
        <taxon>Embryophyta</taxon>
        <taxon>Tracheophyta</taxon>
        <taxon>Spermatophyta</taxon>
        <taxon>Magnoliopsida</taxon>
        <taxon>Liliopsida</taxon>
        <taxon>Zingiberales</taxon>
        <taxon>Zingiberaceae</taxon>
        <taxon>Zingiber</taxon>
    </lineage>
</organism>
<dbReference type="PANTHER" id="PTHR36766">
    <property type="entry name" value="PLANT BROAD-SPECTRUM MILDEW RESISTANCE PROTEIN RPW8"/>
    <property type="match status" value="1"/>
</dbReference>
<dbReference type="GO" id="GO:0043531">
    <property type="term" value="F:ADP binding"/>
    <property type="evidence" value="ECO:0007669"/>
    <property type="project" value="InterPro"/>
</dbReference>
<evidence type="ECO:0000259" key="3">
    <source>
        <dbReference type="Pfam" id="PF00931"/>
    </source>
</evidence>
<evidence type="ECO:0000256" key="2">
    <source>
        <dbReference type="SAM" id="Phobius"/>
    </source>
</evidence>
<dbReference type="PROSITE" id="PS51450">
    <property type="entry name" value="LRR"/>
    <property type="match status" value="1"/>
</dbReference>
<feature type="domain" description="NB-ARC" evidence="3">
    <location>
        <begin position="240"/>
        <end position="359"/>
    </location>
</feature>